<dbReference type="Pfam" id="PF23559">
    <property type="entry name" value="WHD_DRP"/>
    <property type="match status" value="1"/>
</dbReference>
<keyword evidence="1" id="KW-0677">Repeat</keyword>
<dbReference type="SUPFAM" id="SSF52058">
    <property type="entry name" value="L domain-like"/>
    <property type="match status" value="1"/>
</dbReference>
<gene>
    <name evidence="7" type="ORF">Fot_24205</name>
</gene>
<dbReference type="EMBL" id="JBFOLJ010000007">
    <property type="protein sequence ID" value="KAL2520282.1"/>
    <property type="molecule type" value="Genomic_DNA"/>
</dbReference>
<dbReference type="AlphaFoldDB" id="A0ABD1U5K6"/>
<dbReference type="InterPro" id="IPR032675">
    <property type="entry name" value="LRR_dom_sf"/>
</dbReference>
<dbReference type="PANTHER" id="PTHR47186:SF42">
    <property type="entry name" value="DISEASE RESISTANCE RPP13-LIKE PROTEIN 1"/>
    <property type="match status" value="1"/>
</dbReference>
<accession>A0ABD1U5K6</accession>
<evidence type="ECO:0000313" key="7">
    <source>
        <dbReference type="EMBL" id="KAL2520282.1"/>
    </source>
</evidence>
<protein>
    <submittedName>
        <fullName evidence="7">Disease resistance RPP13-like protein 1</fullName>
    </submittedName>
</protein>
<dbReference type="Pfam" id="PF23598">
    <property type="entry name" value="LRR_14"/>
    <property type="match status" value="1"/>
</dbReference>
<feature type="domain" description="Disease resistance protein winged helix" evidence="5">
    <location>
        <begin position="1"/>
        <end position="50"/>
    </location>
</feature>
<dbReference type="Gene3D" id="3.80.10.10">
    <property type="entry name" value="Ribonuclease Inhibitor"/>
    <property type="match status" value="1"/>
</dbReference>
<dbReference type="InterPro" id="IPR055414">
    <property type="entry name" value="LRR_R13L4/SHOC2-like"/>
</dbReference>
<evidence type="ECO:0000313" key="8">
    <source>
        <dbReference type="Proteomes" id="UP001604277"/>
    </source>
</evidence>
<evidence type="ECO:0000259" key="6">
    <source>
        <dbReference type="Pfam" id="PF23598"/>
    </source>
</evidence>
<evidence type="ECO:0000256" key="2">
    <source>
        <dbReference type="ARBA" id="ARBA00022741"/>
    </source>
</evidence>
<keyword evidence="2" id="KW-0547">Nucleotide-binding</keyword>
<name>A0ABD1U5K6_9LAMI</name>
<feature type="coiled-coil region" evidence="4">
    <location>
        <begin position="230"/>
        <end position="257"/>
    </location>
</feature>
<keyword evidence="4" id="KW-0175">Coiled coil</keyword>
<evidence type="ECO:0000256" key="3">
    <source>
        <dbReference type="ARBA" id="ARBA00022840"/>
    </source>
</evidence>
<dbReference type="PANTHER" id="PTHR47186">
    <property type="entry name" value="LEUCINE-RICH REPEAT-CONTAINING PROTEIN 57"/>
    <property type="match status" value="1"/>
</dbReference>
<keyword evidence="3" id="KW-0067">ATP-binding</keyword>
<proteinExistence type="predicted"/>
<comment type="caution">
    <text evidence="7">The sequence shown here is derived from an EMBL/GenBank/DDBJ whole genome shotgun (WGS) entry which is preliminary data.</text>
</comment>
<sequence length="288" mass="32813">MAEGFLTDNQGSDMETEGNNLFNILLQSSFLQEPVKDKYGNIECCKMHDLSCSVSKSKILTIAKDCTRDDIPQVRHLTILEESAPEITKEKASYVRTLVSKSIVPCKNLPDFKHLRTLVLYDAGIKDCPTSIGKLIHLRCLDLSYNYDITTLPRSVCKLYNLQTFAIIDCSLKQLPEKIQDLTSLRHLYFCPKVDFPMPPHIRRLSCLQTLQFFNVGDKEGCRIQELGHLKNLRGKIHNLELVNNKAEAKKANLDGKTNITELNFCWRNTNEGNTIVSRKVTRGTEMF</sequence>
<organism evidence="7 8">
    <name type="scientific">Forsythia ovata</name>
    <dbReference type="NCBI Taxonomy" id="205694"/>
    <lineage>
        <taxon>Eukaryota</taxon>
        <taxon>Viridiplantae</taxon>
        <taxon>Streptophyta</taxon>
        <taxon>Embryophyta</taxon>
        <taxon>Tracheophyta</taxon>
        <taxon>Spermatophyta</taxon>
        <taxon>Magnoliopsida</taxon>
        <taxon>eudicotyledons</taxon>
        <taxon>Gunneridae</taxon>
        <taxon>Pentapetalae</taxon>
        <taxon>asterids</taxon>
        <taxon>lamiids</taxon>
        <taxon>Lamiales</taxon>
        <taxon>Oleaceae</taxon>
        <taxon>Forsythieae</taxon>
        <taxon>Forsythia</taxon>
    </lineage>
</organism>
<evidence type="ECO:0000259" key="5">
    <source>
        <dbReference type="Pfam" id="PF23559"/>
    </source>
</evidence>
<feature type="domain" description="Disease resistance R13L4/SHOC-2-like LRR" evidence="6">
    <location>
        <begin position="99"/>
        <end position="236"/>
    </location>
</feature>
<evidence type="ECO:0000256" key="1">
    <source>
        <dbReference type="ARBA" id="ARBA00022737"/>
    </source>
</evidence>
<reference evidence="8" key="1">
    <citation type="submission" date="2024-07" db="EMBL/GenBank/DDBJ databases">
        <title>Two chromosome-level genome assemblies of Korean endemic species Abeliophyllum distichum and Forsythia ovata (Oleaceae).</title>
        <authorList>
            <person name="Jang H."/>
        </authorList>
    </citation>
    <scope>NUCLEOTIDE SEQUENCE [LARGE SCALE GENOMIC DNA]</scope>
</reference>
<dbReference type="InterPro" id="IPR058922">
    <property type="entry name" value="WHD_DRP"/>
</dbReference>
<dbReference type="Proteomes" id="UP001604277">
    <property type="component" value="Unassembled WGS sequence"/>
</dbReference>
<evidence type="ECO:0000256" key="4">
    <source>
        <dbReference type="SAM" id="Coils"/>
    </source>
</evidence>
<keyword evidence="8" id="KW-1185">Reference proteome</keyword>